<dbReference type="InterPro" id="IPR003661">
    <property type="entry name" value="HisK_dim/P_dom"/>
</dbReference>
<gene>
    <name evidence="17" type="ORF">PAC_17537</name>
</gene>
<dbReference type="Pfam" id="PF00512">
    <property type="entry name" value="HisKA"/>
    <property type="match status" value="1"/>
</dbReference>
<dbReference type="InterPro" id="IPR003594">
    <property type="entry name" value="HATPase_dom"/>
</dbReference>
<evidence type="ECO:0000256" key="1">
    <source>
        <dbReference type="ARBA" id="ARBA00000085"/>
    </source>
</evidence>
<dbReference type="OrthoDB" id="60033at2759"/>
<evidence type="ECO:0000256" key="12">
    <source>
        <dbReference type="ARBA" id="ARBA00023136"/>
    </source>
</evidence>
<keyword evidence="7" id="KW-0812">Transmembrane</keyword>
<feature type="region of interest" description="Disordered" evidence="14">
    <location>
        <begin position="392"/>
        <end position="436"/>
    </location>
</feature>
<keyword evidence="10" id="KW-0067">ATP-binding</keyword>
<dbReference type="FunFam" id="1.10.287.130:FF:000003">
    <property type="entry name" value="Histidine kinase"/>
    <property type="match status" value="1"/>
</dbReference>
<dbReference type="InterPro" id="IPR036097">
    <property type="entry name" value="HisK_dim/P_sf"/>
</dbReference>
<keyword evidence="8" id="KW-0547">Nucleotide-binding</keyword>
<dbReference type="InterPro" id="IPR005467">
    <property type="entry name" value="His_kinase_dom"/>
</dbReference>
<keyword evidence="6" id="KW-0808">Transferase</keyword>
<evidence type="ECO:0000256" key="10">
    <source>
        <dbReference type="ARBA" id="ARBA00022840"/>
    </source>
</evidence>
<dbReference type="GO" id="GO:0009927">
    <property type="term" value="F:histidine phosphotransfer kinase activity"/>
    <property type="evidence" value="ECO:0007669"/>
    <property type="project" value="TreeGrafter"/>
</dbReference>
<evidence type="ECO:0000259" key="16">
    <source>
        <dbReference type="PROSITE" id="PS50110"/>
    </source>
</evidence>
<dbReference type="Gene3D" id="1.10.287.130">
    <property type="match status" value="1"/>
</dbReference>
<dbReference type="SMART" id="SM00388">
    <property type="entry name" value="HisKA"/>
    <property type="match status" value="1"/>
</dbReference>
<dbReference type="AlphaFoldDB" id="A0A1L7XRR3"/>
<keyword evidence="11" id="KW-1133">Transmembrane helix</keyword>
<dbReference type="Gene3D" id="3.30.565.10">
    <property type="entry name" value="Histidine kinase-like ATPase, C-terminal domain"/>
    <property type="match status" value="1"/>
</dbReference>
<feature type="region of interest" description="Disordered" evidence="14">
    <location>
        <begin position="229"/>
        <end position="255"/>
    </location>
</feature>
<dbReference type="GO" id="GO:0000155">
    <property type="term" value="F:phosphorelay sensor kinase activity"/>
    <property type="evidence" value="ECO:0007669"/>
    <property type="project" value="InterPro"/>
</dbReference>
<evidence type="ECO:0000256" key="14">
    <source>
        <dbReference type="SAM" id="MobiDB-lite"/>
    </source>
</evidence>
<evidence type="ECO:0000256" key="13">
    <source>
        <dbReference type="PROSITE-ProRule" id="PRU00169"/>
    </source>
</evidence>
<dbReference type="EC" id="2.7.13.3" evidence="3"/>
<dbReference type="InterPro" id="IPR001789">
    <property type="entry name" value="Sig_transdc_resp-reg_receiver"/>
</dbReference>
<dbReference type="SUPFAM" id="SSF52172">
    <property type="entry name" value="CheY-like"/>
    <property type="match status" value="1"/>
</dbReference>
<sequence>MSEISICILLKPNQSRLLISSNPAKAKSIFLANVSHELRTPLNGVIGNSELLRDSELTKDQAEMADSIRVFVDLLLTVINDILDFSKMEADKMEMFVVAFKADEMMREVVRSVSYSNRDKKNVRNVEILQDINLPQSLIFGDPVRLHQVLATWCRTAPSSQRMDRSLLVKDTGIGIPPQQLVKLFKPFSQADASTARKYGGSGLGLSICKSLIDHVPKAKETTVGDIQNSIDQPYSMPKHTKDERARSTTPYSDFSHIPREQPRICIAEDNPVNQKIAPVEGLREKAKAGQPYHIVLMDVQMPVLDRYEATKLLRRDPIDAVHGTLVIAMTASAVQGDREKCLESGMSDYLAKPVRSNVLKKKLDQYIQQPFLTPNLQADAKRVADKVLREMNGSINPSGPSSSSGTATPTTPRESVSSTTSPSPLSLPVQTADHK</sequence>
<dbReference type="SMART" id="SM00387">
    <property type="entry name" value="HATPase_c"/>
    <property type="match status" value="1"/>
</dbReference>
<evidence type="ECO:0000256" key="4">
    <source>
        <dbReference type="ARBA" id="ARBA00022475"/>
    </source>
</evidence>
<evidence type="ECO:0000256" key="3">
    <source>
        <dbReference type="ARBA" id="ARBA00012438"/>
    </source>
</evidence>
<dbReference type="SUPFAM" id="SSF47384">
    <property type="entry name" value="Homodimeric domain of signal transducing histidine kinase"/>
    <property type="match status" value="1"/>
</dbReference>
<dbReference type="CDD" id="cd00082">
    <property type="entry name" value="HisKA"/>
    <property type="match status" value="1"/>
</dbReference>
<dbReference type="PRINTS" id="PR00344">
    <property type="entry name" value="BCTRLSENSOR"/>
</dbReference>
<accession>A0A1L7XRR3</accession>
<feature type="domain" description="Histidine kinase" evidence="15">
    <location>
        <begin position="33"/>
        <end position="228"/>
    </location>
</feature>
<dbReference type="GO" id="GO:0005524">
    <property type="term" value="F:ATP binding"/>
    <property type="evidence" value="ECO:0007669"/>
    <property type="project" value="UniProtKB-KW"/>
</dbReference>
<evidence type="ECO:0000313" key="17">
    <source>
        <dbReference type="EMBL" id="CZR67638.1"/>
    </source>
</evidence>
<dbReference type="InterPro" id="IPR011006">
    <property type="entry name" value="CheY-like_superfamily"/>
</dbReference>
<evidence type="ECO:0000256" key="2">
    <source>
        <dbReference type="ARBA" id="ARBA00004651"/>
    </source>
</evidence>
<feature type="modified residue" description="4-aspartylphosphate" evidence="13">
    <location>
        <position position="299"/>
    </location>
</feature>
<evidence type="ECO:0000256" key="7">
    <source>
        <dbReference type="ARBA" id="ARBA00022692"/>
    </source>
</evidence>
<organism evidence="17 18">
    <name type="scientific">Phialocephala subalpina</name>
    <dbReference type="NCBI Taxonomy" id="576137"/>
    <lineage>
        <taxon>Eukaryota</taxon>
        <taxon>Fungi</taxon>
        <taxon>Dikarya</taxon>
        <taxon>Ascomycota</taxon>
        <taxon>Pezizomycotina</taxon>
        <taxon>Leotiomycetes</taxon>
        <taxon>Helotiales</taxon>
        <taxon>Mollisiaceae</taxon>
        <taxon>Phialocephala</taxon>
        <taxon>Phialocephala fortinii species complex</taxon>
    </lineage>
</organism>
<dbReference type="Proteomes" id="UP000184330">
    <property type="component" value="Unassembled WGS sequence"/>
</dbReference>
<dbReference type="EMBL" id="FJOG01000045">
    <property type="protein sequence ID" value="CZR67638.1"/>
    <property type="molecule type" value="Genomic_DNA"/>
</dbReference>
<dbReference type="GO" id="GO:0005886">
    <property type="term" value="C:plasma membrane"/>
    <property type="evidence" value="ECO:0007669"/>
    <property type="project" value="UniProtKB-SubCell"/>
</dbReference>
<evidence type="ECO:0000256" key="6">
    <source>
        <dbReference type="ARBA" id="ARBA00022679"/>
    </source>
</evidence>
<dbReference type="InterPro" id="IPR036890">
    <property type="entry name" value="HATPase_C_sf"/>
</dbReference>
<dbReference type="Pfam" id="PF02518">
    <property type="entry name" value="HATPase_c"/>
    <property type="match status" value="1"/>
</dbReference>
<dbReference type="Gene3D" id="3.40.50.2300">
    <property type="match status" value="1"/>
</dbReference>
<dbReference type="STRING" id="576137.A0A1L7XRR3"/>
<dbReference type="Pfam" id="PF00072">
    <property type="entry name" value="Response_reg"/>
    <property type="match status" value="1"/>
</dbReference>
<evidence type="ECO:0000259" key="15">
    <source>
        <dbReference type="PROSITE" id="PS50109"/>
    </source>
</evidence>
<dbReference type="PANTHER" id="PTHR43047">
    <property type="entry name" value="TWO-COMPONENT HISTIDINE PROTEIN KINASE"/>
    <property type="match status" value="1"/>
</dbReference>
<evidence type="ECO:0000256" key="9">
    <source>
        <dbReference type="ARBA" id="ARBA00022777"/>
    </source>
</evidence>
<feature type="compositionally biased region" description="Low complexity" evidence="14">
    <location>
        <begin position="398"/>
        <end position="436"/>
    </location>
</feature>
<feature type="domain" description="Response regulatory" evidence="16">
    <location>
        <begin position="249"/>
        <end position="368"/>
    </location>
</feature>
<evidence type="ECO:0000256" key="11">
    <source>
        <dbReference type="ARBA" id="ARBA00022989"/>
    </source>
</evidence>
<keyword evidence="9" id="KW-0418">Kinase</keyword>
<keyword evidence="5 13" id="KW-0597">Phosphoprotein</keyword>
<name>A0A1L7XRR3_9HELO</name>
<dbReference type="SMART" id="SM00448">
    <property type="entry name" value="REC"/>
    <property type="match status" value="1"/>
</dbReference>
<evidence type="ECO:0000313" key="18">
    <source>
        <dbReference type="Proteomes" id="UP000184330"/>
    </source>
</evidence>
<dbReference type="SUPFAM" id="SSF55874">
    <property type="entry name" value="ATPase domain of HSP90 chaperone/DNA topoisomerase II/histidine kinase"/>
    <property type="match status" value="1"/>
</dbReference>
<keyword evidence="4" id="KW-1003">Cell membrane</keyword>
<evidence type="ECO:0000256" key="8">
    <source>
        <dbReference type="ARBA" id="ARBA00022741"/>
    </source>
</evidence>
<dbReference type="CDD" id="cd17546">
    <property type="entry name" value="REC_hyHK_CKI1_RcsC-like"/>
    <property type="match status" value="1"/>
</dbReference>
<comment type="subcellular location">
    <subcellularLocation>
        <location evidence="2">Cell membrane</location>
        <topology evidence="2">Multi-pass membrane protein</topology>
    </subcellularLocation>
</comment>
<dbReference type="PROSITE" id="PS50110">
    <property type="entry name" value="RESPONSE_REGULATORY"/>
    <property type="match status" value="1"/>
</dbReference>
<protein>
    <recommendedName>
        <fullName evidence="3">histidine kinase</fullName>
        <ecNumber evidence="3">2.7.13.3</ecNumber>
    </recommendedName>
</protein>
<evidence type="ECO:0000256" key="5">
    <source>
        <dbReference type="ARBA" id="ARBA00022553"/>
    </source>
</evidence>
<dbReference type="PROSITE" id="PS50109">
    <property type="entry name" value="HIS_KIN"/>
    <property type="match status" value="1"/>
</dbReference>
<dbReference type="PANTHER" id="PTHR43047:SF46">
    <property type="entry name" value="HISTIDINE KINASE_RESPONSE REGULATOR, PUTATIVE (AFU_ORTHOLOGUE AFUA_3G12550)-RELATED"/>
    <property type="match status" value="1"/>
</dbReference>
<proteinExistence type="predicted"/>
<reference evidence="17 18" key="1">
    <citation type="submission" date="2016-03" db="EMBL/GenBank/DDBJ databases">
        <authorList>
            <person name="Ploux O."/>
        </authorList>
    </citation>
    <scope>NUCLEOTIDE SEQUENCE [LARGE SCALE GENOMIC DNA]</scope>
    <source>
        <strain evidence="17 18">UAMH 11012</strain>
    </source>
</reference>
<keyword evidence="12" id="KW-0472">Membrane</keyword>
<comment type="catalytic activity">
    <reaction evidence="1">
        <text>ATP + protein L-histidine = ADP + protein N-phospho-L-histidine.</text>
        <dbReference type="EC" id="2.7.13.3"/>
    </reaction>
</comment>
<dbReference type="InterPro" id="IPR004358">
    <property type="entry name" value="Sig_transdc_His_kin-like_C"/>
</dbReference>
<keyword evidence="18" id="KW-1185">Reference proteome</keyword>